<name>A0ACC0UH41_9AGAM</name>
<evidence type="ECO:0000313" key="2">
    <source>
        <dbReference type="Proteomes" id="UP001207468"/>
    </source>
</evidence>
<protein>
    <submittedName>
        <fullName evidence="1">Uncharacterized protein</fullName>
    </submittedName>
</protein>
<reference evidence="1" key="1">
    <citation type="submission" date="2021-03" db="EMBL/GenBank/DDBJ databases">
        <title>Evolutionary priming and transition to the ectomycorrhizal habit in an iconic lineage of mushroom-forming fungi: is preadaptation a requirement?</title>
        <authorList>
            <consortium name="DOE Joint Genome Institute"/>
            <person name="Looney B.P."/>
            <person name="Miyauchi S."/>
            <person name="Morin E."/>
            <person name="Drula E."/>
            <person name="Courty P.E."/>
            <person name="Chicoki N."/>
            <person name="Fauchery L."/>
            <person name="Kohler A."/>
            <person name="Kuo A."/>
            <person name="LaButti K."/>
            <person name="Pangilinan J."/>
            <person name="Lipzen A."/>
            <person name="Riley R."/>
            <person name="Andreopoulos W."/>
            <person name="He G."/>
            <person name="Johnson J."/>
            <person name="Barry K.W."/>
            <person name="Grigoriev I.V."/>
            <person name="Nagy L."/>
            <person name="Hibbett D."/>
            <person name="Henrissat B."/>
            <person name="Matheny P.B."/>
            <person name="Labbe J."/>
            <person name="Martin A.F."/>
        </authorList>
    </citation>
    <scope>NUCLEOTIDE SEQUENCE</scope>
    <source>
        <strain evidence="1">BPL698</strain>
    </source>
</reference>
<gene>
    <name evidence="1" type="ORF">F5148DRAFT_1147433</name>
</gene>
<proteinExistence type="predicted"/>
<comment type="caution">
    <text evidence="1">The sequence shown here is derived from an EMBL/GenBank/DDBJ whole genome shotgun (WGS) entry which is preliminary data.</text>
</comment>
<accession>A0ACC0UH41</accession>
<sequence>MSAIWQAKSPAEKNRTGDGHFTTDACHLNNLTDELSPSLLPCTAPSSTTIGGPSEASLEASPCEHRQDRVTINTLPDDVLVEIFHFCVDQDIRTNGWHTLVHVCQRWRDVVFASPRRLNLRLWYSGKRPMSEMLDVWPVLPVEISRGPNMSHFWENVAAALESEHHHRICKIGLFYIPTTEWERLAATMQKPFPELTYLRFRAEGNTVTSLPDSFLGGSAPLLRELWLANCYIAPRDLVIALSVMSRLEILALGFRSLLYPASRPPLTRSVLPALTQLTFRGVHEYLEDLLAQIKAPVLNHLGVSFYTNLGFVIPQLGWLISQTESFKTCDTAIVYTSSRAIRFTASRGTNRFPELSLEVRCRELNLQLSLLAQACSSSFLPLSTLVQLDILDGFPPRHLEGDVVTAQWLELLDPFTAVKDLRLSRQIGRHVCQALKKLAEARVDVLPALQNTLWEGLEPLDSVPKYIEGFVAARKLSGHPVVVHHWE</sequence>
<evidence type="ECO:0000313" key="1">
    <source>
        <dbReference type="EMBL" id="KAI9510571.1"/>
    </source>
</evidence>
<dbReference type="Proteomes" id="UP001207468">
    <property type="component" value="Unassembled WGS sequence"/>
</dbReference>
<organism evidence="1 2">
    <name type="scientific">Russula earlei</name>
    <dbReference type="NCBI Taxonomy" id="71964"/>
    <lineage>
        <taxon>Eukaryota</taxon>
        <taxon>Fungi</taxon>
        <taxon>Dikarya</taxon>
        <taxon>Basidiomycota</taxon>
        <taxon>Agaricomycotina</taxon>
        <taxon>Agaricomycetes</taxon>
        <taxon>Russulales</taxon>
        <taxon>Russulaceae</taxon>
        <taxon>Russula</taxon>
    </lineage>
</organism>
<keyword evidence="2" id="KW-1185">Reference proteome</keyword>
<dbReference type="EMBL" id="JAGFNK010000039">
    <property type="protein sequence ID" value="KAI9510571.1"/>
    <property type="molecule type" value="Genomic_DNA"/>
</dbReference>